<dbReference type="Pfam" id="PF08240">
    <property type="entry name" value="ADH_N"/>
    <property type="match status" value="1"/>
</dbReference>
<gene>
    <name evidence="2" type="ORF">KUA55_02230</name>
</gene>
<dbReference type="InterPro" id="IPR020843">
    <property type="entry name" value="ER"/>
</dbReference>
<evidence type="ECO:0000259" key="1">
    <source>
        <dbReference type="SMART" id="SM00829"/>
    </source>
</evidence>
<dbReference type="Pfam" id="PF00107">
    <property type="entry name" value="ADH_zinc_N"/>
    <property type="match status" value="1"/>
</dbReference>
<proteinExistence type="predicted"/>
<dbReference type="InterPro" id="IPR013149">
    <property type="entry name" value="ADH-like_C"/>
</dbReference>
<organism evidence="2 3">
    <name type="scientific">Enterococcus alishanensis</name>
    <dbReference type="NCBI Taxonomy" id="1303817"/>
    <lineage>
        <taxon>Bacteria</taxon>
        <taxon>Bacillati</taxon>
        <taxon>Bacillota</taxon>
        <taxon>Bacilli</taxon>
        <taxon>Lactobacillales</taxon>
        <taxon>Enterococcaceae</taxon>
        <taxon>Enterococcus</taxon>
    </lineage>
</organism>
<keyword evidence="3" id="KW-1185">Reference proteome</keyword>
<feature type="domain" description="Enoyl reductase (ER)" evidence="1">
    <location>
        <begin position="14"/>
        <end position="323"/>
    </location>
</feature>
<dbReference type="NCBIfam" id="TIGR02823">
    <property type="entry name" value="oxido_YhdH"/>
    <property type="match status" value="1"/>
</dbReference>
<name>A0ABS6T9A1_9ENTE</name>
<dbReference type="InterPro" id="IPR051397">
    <property type="entry name" value="Zn-ADH-like_protein"/>
</dbReference>
<evidence type="ECO:0000313" key="2">
    <source>
        <dbReference type="EMBL" id="MBV7389482.1"/>
    </source>
</evidence>
<accession>A0ABS6T9A1</accession>
<dbReference type="PANTHER" id="PTHR43677">
    <property type="entry name" value="SHORT-CHAIN DEHYDROGENASE/REDUCTASE"/>
    <property type="match status" value="1"/>
</dbReference>
<dbReference type="SMART" id="SM00829">
    <property type="entry name" value="PKS_ER"/>
    <property type="match status" value="1"/>
</dbReference>
<dbReference type="InterPro" id="IPR013154">
    <property type="entry name" value="ADH-like_N"/>
</dbReference>
<dbReference type="InterPro" id="IPR014188">
    <property type="entry name" value="Acrylyl-CoA_reductase_AcuI"/>
</dbReference>
<protein>
    <submittedName>
        <fullName evidence="2">YhdH/YhfP family quinone oxidoreductase</fullName>
    </submittedName>
</protein>
<comment type="caution">
    <text evidence="2">The sequence shown here is derived from an EMBL/GenBank/DDBJ whole genome shotgun (WGS) entry which is preliminary data.</text>
</comment>
<dbReference type="EMBL" id="JAHUZB010000001">
    <property type="protein sequence ID" value="MBV7389482.1"/>
    <property type="molecule type" value="Genomic_DNA"/>
</dbReference>
<reference evidence="2 3" key="1">
    <citation type="submission" date="2021-06" db="EMBL/GenBank/DDBJ databases">
        <title>Enterococcus alishanensis sp. nov., a novel lactic acid bacterium isolated from fresh coffee beans.</title>
        <authorList>
            <person name="Chen Y.-S."/>
        </authorList>
    </citation>
    <scope>NUCLEOTIDE SEQUENCE [LARGE SCALE GENOMIC DNA]</scope>
    <source>
        <strain evidence="2 3">ALS3</strain>
    </source>
</reference>
<sequence length="330" mass="35764">MPTYKRFRVSKDQTVSYQIENFEKPQPKENEVLLSINYSSVNYKDALATRDNTGVLRYYPITPGIDLAGTVLVSNHPDFEVGDTVIANGFDIGVAHDGGFSQLAVIPGEWLVHLPKNLSEKDAMIFGTAGFTAALAVDALKKHGLNSDSRVLVTGATGGVGSFAIHFLKELEIKNIIALSRKETKIDELKKLGASEVLQPQSFLPEKARPLSKQLFDFVIDSVGGDLLSQLIPFVGYGGSLALCGNAAGIKLNTTVLPFILRSVNLLGIDSVNVPLEKRLPVWEELGNWQVPETLTINTTTLEKLPDVAESLLAGTHVGRTIVELNTPSV</sequence>
<dbReference type="CDD" id="cd05280">
    <property type="entry name" value="MDR_yhdh_yhfp"/>
    <property type="match status" value="1"/>
</dbReference>
<dbReference type="Proteomes" id="UP000774130">
    <property type="component" value="Unassembled WGS sequence"/>
</dbReference>
<evidence type="ECO:0000313" key="3">
    <source>
        <dbReference type="Proteomes" id="UP000774130"/>
    </source>
</evidence>
<dbReference type="PANTHER" id="PTHR43677:SF1">
    <property type="entry name" value="ACRYLYL-COA REDUCTASE ACUI-RELATED"/>
    <property type="match status" value="1"/>
</dbReference>
<dbReference type="RefSeq" id="WP_218324540.1">
    <property type="nucleotide sequence ID" value="NZ_JAHUZB010000001.1"/>
</dbReference>